<reference evidence="2 3" key="1">
    <citation type="journal article" date="2024" name="G3 (Bethesda)">
        <title>Genome assembly of Hibiscus sabdariffa L. provides insights into metabolisms of medicinal natural products.</title>
        <authorList>
            <person name="Kim T."/>
        </authorList>
    </citation>
    <scope>NUCLEOTIDE SEQUENCE [LARGE SCALE GENOMIC DNA]</scope>
    <source>
        <strain evidence="2">TK-2024</strain>
        <tissue evidence="2">Old leaves</tissue>
    </source>
</reference>
<dbReference type="PANTHER" id="PTHR35737">
    <property type="entry name" value="CRYPTIC LOCI REGULATOR"/>
    <property type="match status" value="1"/>
</dbReference>
<organism evidence="2 3">
    <name type="scientific">Hibiscus sabdariffa</name>
    <name type="common">roselle</name>
    <dbReference type="NCBI Taxonomy" id="183260"/>
    <lineage>
        <taxon>Eukaryota</taxon>
        <taxon>Viridiplantae</taxon>
        <taxon>Streptophyta</taxon>
        <taxon>Embryophyta</taxon>
        <taxon>Tracheophyta</taxon>
        <taxon>Spermatophyta</taxon>
        <taxon>Magnoliopsida</taxon>
        <taxon>eudicotyledons</taxon>
        <taxon>Gunneridae</taxon>
        <taxon>Pentapetalae</taxon>
        <taxon>rosids</taxon>
        <taxon>malvids</taxon>
        <taxon>Malvales</taxon>
        <taxon>Malvaceae</taxon>
        <taxon>Malvoideae</taxon>
        <taxon>Hibiscus</taxon>
    </lineage>
</organism>
<evidence type="ECO:0000256" key="1">
    <source>
        <dbReference type="SAM" id="Coils"/>
    </source>
</evidence>
<dbReference type="PANTHER" id="PTHR35737:SF1">
    <property type="entry name" value="CRYPTIC LOCI REGULATOR"/>
    <property type="match status" value="1"/>
</dbReference>
<dbReference type="EMBL" id="JBBPBN010000014">
    <property type="protein sequence ID" value="KAK9025020.1"/>
    <property type="molecule type" value="Genomic_DNA"/>
</dbReference>
<comment type="caution">
    <text evidence="2">The sequence shown here is derived from an EMBL/GenBank/DDBJ whole genome shotgun (WGS) entry which is preliminary data.</text>
</comment>
<gene>
    <name evidence="2" type="ORF">V6N11_064921</name>
</gene>
<dbReference type="Proteomes" id="UP001396334">
    <property type="component" value="Unassembled WGS sequence"/>
</dbReference>
<protein>
    <submittedName>
        <fullName evidence="2">Uncharacterized protein</fullName>
    </submittedName>
</protein>
<sequence length="101" mass="12340">MDTPSPSQTAMANDDGWELCNDDNFTYKRRKHRRFLTAQPPVPVDPEEEEIRRRGWKRKNLIRVKEKYKKEMEDWEIMLEALNTMQDKAIEFQIQQEERRK</sequence>
<keyword evidence="3" id="KW-1185">Reference proteome</keyword>
<keyword evidence="1" id="KW-0175">Coiled coil</keyword>
<proteinExistence type="predicted"/>
<evidence type="ECO:0000313" key="2">
    <source>
        <dbReference type="EMBL" id="KAK9025020.1"/>
    </source>
</evidence>
<name>A0ABR2SIC7_9ROSI</name>
<evidence type="ECO:0000313" key="3">
    <source>
        <dbReference type="Proteomes" id="UP001396334"/>
    </source>
</evidence>
<feature type="coiled-coil region" evidence="1">
    <location>
        <begin position="58"/>
        <end position="85"/>
    </location>
</feature>
<accession>A0ABR2SIC7</accession>